<evidence type="ECO:0000256" key="2">
    <source>
        <dbReference type="ARBA" id="ARBA00022714"/>
    </source>
</evidence>
<dbReference type="EMBL" id="BTGU01000001">
    <property type="protein sequence ID" value="GMN26004.1"/>
    <property type="molecule type" value="Genomic_DNA"/>
</dbReference>
<keyword evidence="4" id="KW-0408">Iron</keyword>
<dbReference type="NCBIfam" id="TIGR00365">
    <property type="entry name" value="Grx4 family monothiol glutaredoxin"/>
    <property type="match status" value="1"/>
</dbReference>
<name>A0AA88D3W5_FICCA</name>
<dbReference type="GO" id="GO:0051537">
    <property type="term" value="F:2 iron, 2 sulfur cluster binding"/>
    <property type="evidence" value="ECO:0007669"/>
    <property type="project" value="UniProtKB-KW"/>
</dbReference>
<evidence type="ECO:0000256" key="1">
    <source>
        <dbReference type="ARBA" id="ARBA00008983"/>
    </source>
</evidence>
<dbReference type="PROSITE" id="PS51673">
    <property type="entry name" value="SUZ"/>
    <property type="match status" value="1"/>
</dbReference>
<dbReference type="PROSITE" id="PS51061">
    <property type="entry name" value="R3H"/>
    <property type="match status" value="1"/>
</dbReference>
<feature type="compositionally biased region" description="Polar residues" evidence="7">
    <location>
        <begin position="378"/>
        <end position="392"/>
    </location>
</feature>
<gene>
    <name evidence="10" type="ORF">TIFTF001_001144</name>
</gene>
<dbReference type="InterPro" id="IPR001374">
    <property type="entry name" value="R3H_dom"/>
</dbReference>
<dbReference type="SUPFAM" id="SSF52833">
    <property type="entry name" value="Thioredoxin-like"/>
    <property type="match status" value="1"/>
</dbReference>
<dbReference type="SUPFAM" id="SSF82708">
    <property type="entry name" value="R3H domain"/>
    <property type="match status" value="1"/>
</dbReference>
<dbReference type="InterPro" id="IPR033658">
    <property type="entry name" value="GRX_PICOT-like"/>
</dbReference>
<comment type="similarity">
    <text evidence="1">Belongs to the glutaredoxin family. CGFS subfamily.</text>
</comment>
<keyword evidence="11" id="KW-1185">Reference proteome</keyword>
<dbReference type="Pfam" id="PF12752">
    <property type="entry name" value="SUZ"/>
    <property type="match status" value="1"/>
</dbReference>
<dbReference type="Pfam" id="PF00462">
    <property type="entry name" value="Glutaredoxin"/>
    <property type="match status" value="1"/>
</dbReference>
<sequence length="505" mass="55630">MQCLGVLESVRVAPSASSSLSGGAVGKHVNSTTSLHLHKSSRPLASSLVFNLPNPSFFRPNTPSSRTSSFRCSSALSPGLKTTLDKVVTSHKVVLFMKGSKDFPQCGFSHTVVQILKSLNVPFETINILENELLRQGLKEYSSWPTFPQLYIDGEFFGGCDITVATLSWQVRVTYGLRLISFLVPELQNVPVSVLEVEELAFLVKDNLPCKHLVLSVEEALVNFLDTDTSSGGILELEPMSSYNRLLMHRLADIFGFSHQSVGEGDDRHLILERCPETSVPSILVSDILGQYDHEPQSPTTPHQLLRRTEASPVLKTQSPSVHHSLEEREAAYLAARERIFALDLGGEKEPIRQKPRSDPVVARRMIAHALGQRINSCNQDATRKVSSGSEGQTHELYIQGKDKVEPDSRLEGFQETDHLSSKNTSLHSNLMKNDPSTDASSPSDSKAPEKLSHTTSTSVAITGRDRNGTNREHYKREHMGAAKRMFAHALGMQAGVSKSSELKQ</sequence>
<keyword evidence="5" id="KW-0411">Iron-sulfur</keyword>
<dbReference type="CDD" id="cd02642">
    <property type="entry name" value="R3H_encore_like"/>
    <property type="match status" value="1"/>
</dbReference>
<evidence type="ECO:0000256" key="5">
    <source>
        <dbReference type="ARBA" id="ARBA00023014"/>
    </source>
</evidence>
<feature type="compositionally biased region" description="Polar residues" evidence="7">
    <location>
        <begin position="422"/>
        <end position="432"/>
    </location>
</feature>
<dbReference type="PROSITE" id="PS51354">
    <property type="entry name" value="GLUTAREDOXIN_2"/>
    <property type="match status" value="1"/>
</dbReference>
<comment type="caution">
    <text evidence="10">The sequence shown here is derived from an EMBL/GenBank/DDBJ whole genome shotgun (WGS) entry which is preliminary data.</text>
</comment>
<dbReference type="GO" id="GO:0046872">
    <property type="term" value="F:metal ion binding"/>
    <property type="evidence" value="ECO:0007669"/>
    <property type="project" value="UniProtKB-KW"/>
</dbReference>
<dbReference type="PANTHER" id="PTHR10293">
    <property type="entry name" value="GLUTAREDOXIN FAMILY MEMBER"/>
    <property type="match status" value="1"/>
</dbReference>
<evidence type="ECO:0000256" key="3">
    <source>
        <dbReference type="ARBA" id="ARBA00022723"/>
    </source>
</evidence>
<keyword evidence="2" id="KW-0001">2Fe-2S</keyword>
<organism evidence="10 11">
    <name type="scientific">Ficus carica</name>
    <name type="common">Common fig</name>
    <dbReference type="NCBI Taxonomy" id="3494"/>
    <lineage>
        <taxon>Eukaryota</taxon>
        <taxon>Viridiplantae</taxon>
        <taxon>Streptophyta</taxon>
        <taxon>Embryophyta</taxon>
        <taxon>Tracheophyta</taxon>
        <taxon>Spermatophyta</taxon>
        <taxon>Magnoliopsida</taxon>
        <taxon>eudicotyledons</taxon>
        <taxon>Gunneridae</taxon>
        <taxon>Pentapetalae</taxon>
        <taxon>rosids</taxon>
        <taxon>fabids</taxon>
        <taxon>Rosales</taxon>
        <taxon>Moraceae</taxon>
        <taxon>Ficeae</taxon>
        <taxon>Ficus</taxon>
    </lineage>
</organism>
<feature type="compositionally biased region" description="Low complexity" evidence="7">
    <location>
        <begin position="435"/>
        <end position="446"/>
    </location>
</feature>
<dbReference type="InterPro" id="IPR036249">
    <property type="entry name" value="Thioredoxin-like_sf"/>
</dbReference>
<evidence type="ECO:0000259" key="8">
    <source>
        <dbReference type="PROSITE" id="PS51061"/>
    </source>
</evidence>
<dbReference type="InterPro" id="IPR036867">
    <property type="entry name" value="R3H_dom_sf"/>
</dbReference>
<feature type="domain" description="SUZ" evidence="9">
    <location>
        <begin position="279"/>
        <end position="345"/>
    </location>
</feature>
<dbReference type="AlphaFoldDB" id="A0AA88D3W5"/>
<accession>A0AA88D3W5</accession>
<feature type="compositionally biased region" description="Basic and acidic residues" evidence="7">
    <location>
        <begin position="401"/>
        <end position="421"/>
    </location>
</feature>
<dbReference type="CDD" id="cd03028">
    <property type="entry name" value="GRX_PICOT_like"/>
    <property type="match status" value="1"/>
</dbReference>
<feature type="compositionally biased region" description="Basic and acidic residues" evidence="7">
    <location>
        <begin position="464"/>
        <end position="474"/>
    </location>
</feature>
<reference evidence="10" key="1">
    <citation type="submission" date="2023-07" db="EMBL/GenBank/DDBJ databases">
        <title>draft genome sequence of fig (Ficus carica).</title>
        <authorList>
            <person name="Takahashi T."/>
            <person name="Nishimura K."/>
        </authorList>
    </citation>
    <scope>NUCLEOTIDE SEQUENCE</scope>
</reference>
<evidence type="ECO:0000256" key="6">
    <source>
        <dbReference type="ARBA" id="ARBA00023284"/>
    </source>
</evidence>
<feature type="domain" description="R3H" evidence="8">
    <location>
        <begin position="211"/>
        <end position="276"/>
    </location>
</feature>
<evidence type="ECO:0000256" key="4">
    <source>
        <dbReference type="ARBA" id="ARBA00023004"/>
    </source>
</evidence>
<evidence type="ECO:0000313" key="10">
    <source>
        <dbReference type="EMBL" id="GMN26004.1"/>
    </source>
</evidence>
<dbReference type="GO" id="GO:0003676">
    <property type="term" value="F:nucleic acid binding"/>
    <property type="evidence" value="ECO:0007669"/>
    <property type="project" value="UniProtKB-UniRule"/>
</dbReference>
<dbReference type="PANTHER" id="PTHR10293:SF72">
    <property type="entry name" value="MONOTHIOL GLUTAREDOXIN-S14, CHLOROPLASTIC"/>
    <property type="match status" value="1"/>
</dbReference>
<dbReference type="Proteomes" id="UP001187192">
    <property type="component" value="Unassembled WGS sequence"/>
</dbReference>
<feature type="region of interest" description="Disordered" evidence="7">
    <location>
        <begin position="378"/>
        <end position="474"/>
    </location>
</feature>
<dbReference type="Pfam" id="PF01424">
    <property type="entry name" value="R3H"/>
    <property type="match status" value="1"/>
</dbReference>
<evidence type="ECO:0000256" key="7">
    <source>
        <dbReference type="SAM" id="MobiDB-lite"/>
    </source>
</evidence>
<protein>
    <submittedName>
        <fullName evidence="10">Uncharacterized protein</fullName>
    </submittedName>
</protein>
<keyword evidence="3" id="KW-0479">Metal-binding</keyword>
<keyword evidence="6" id="KW-0676">Redox-active center</keyword>
<dbReference type="Gene3D" id="3.40.30.10">
    <property type="entry name" value="Glutaredoxin"/>
    <property type="match status" value="1"/>
</dbReference>
<proteinExistence type="inferred from homology"/>
<dbReference type="Gene3D" id="3.30.1370.50">
    <property type="entry name" value="R3H-like domain"/>
    <property type="match status" value="1"/>
</dbReference>
<evidence type="ECO:0000259" key="9">
    <source>
        <dbReference type="PROSITE" id="PS51673"/>
    </source>
</evidence>
<dbReference type="InterPro" id="IPR002109">
    <property type="entry name" value="Glutaredoxin"/>
</dbReference>
<dbReference type="SMART" id="SM00393">
    <property type="entry name" value="R3H"/>
    <property type="match status" value="1"/>
</dbReference>
<dbReference type="InterPro" id="IPR024771">
    <property type="entry name" value="SUZ"/>
</dbReference>
<evidence type="ECO:0000313" key="11">
    <source>
        <dbReference type="Proteomes" id="UP001187192"/>
    </source>
</evidence>
<dbReference type="InterPro" id="IPR004480">
    <property type="entry name" value="Monothiol_GRX-rel"/>
</dbReference>